<evidence type="ECO:0000313" key="2">
    <source>
        <dbReference type="Proteomes" id="UP001500603"/>
    </source>
</evidence>
<keyword evidence="2" id="KW-1185">Reference proteome</keyword>
<protein>
    <submittedName>
        <fullName evidence="1">Uncharacterized protein</fullName>
    </submittedName>
</protein>
<dbReference type="Proteomes" id="UP001500603">
    <property type="component" value="Unassembled WGS sequence"/>
</dbReference>
<sequence length="168" mass="18272">MSDRTSTASAEQARITLSQCGVAVLEHGTGMATAVSCPARCGFGLVPLVAGTIIEHVGKAAWPCPWGGTRVVDDRGAVPGRDHGRVCLPRWCSLSAREKSPVPMESDIHLCVFLRGMRFDYLACATAARRFVQEHARLGYVDAVEMLHDDDDAARLPRLPCERLFLLP</sequence>
<evidence type="ECO:0000313" key="1">
    <source>
        <dbReference type="EMBL" id="GAA5064879.1"/>
    </source>
</evidence>
<comment type="caution">
    <text evidence="1">The sequence shown here is derived from an EMBL/GenBank/DDBJ whole genome shotgun (WGS) entry which is preliminary data.</text>
</comment>
<proteinExistence type="predicted"/>
<accession>A0ABP9KUM4</accession>
<dbReference type="EMBL" id="BAABJM010000006">
    <property type="protein sequence ID" value="GAA5064879.1"/>
    <property type="molecule type" value="Genomic_DNA"/>
</dbReference>
<reference evidence="2" key="1">
    <citation type="journal article" date="2019" name="Int. J. Syst. Evol. Microbiol.">
        <title>The Global Catalogue of Microorganisms (GCM) 10K type strain sequencing project: providing services to taxonomists for standard genome sequencing and annotation.</title>
        <authorList>
            <consortium name="The Broad Institute Genomics Platform"/>
            <consortium name="The Broad Institute Genome Sequencing Center for Infectious Disease"/>
            <person name="Wu L."/>
            <person name="Ma J."/>
        </authorList>
    </citation>
    <scope>NUCLEOTIDE SEQUENCE [LARGE SCALE GENOMIC DNA]</scope>
    <source>
        <strain evidence="2">JCM 18298</strain>
    </source>
</reference>
<name>A0ABP9KUM4_9NOCA</name>
<gene>
    <name evidence="1" type="ORF">GCM10023318_51280</name>
</gene>
<organism evidence="1 2">
    <name type="scientific">Nocardia callitridis</name>
    <dbReference type="NCBI Taxonomy" id="648753"/>
    <lineage>
        <taxon>Bacteria</taxon>
        <taxon>Bacillati</taxon>
        <taxon>Actinomycetota</taxon>
        <taxon>Actinomycetes</taxon>
        <taxon>Mycobacteriales</taxon>
        <taxon>Nocardiaceae</taxon>
        <taxon>Nocardia</taxon>
    </lineage>
</organism>